<name>A0A1T2KXV0_9GAMM</name>
<comment type="caution">
    <text evidence="2">The sequence shown here is derived from an EMBL/GenBank/DDBJ whole genome shotgun (WGS) entry which is preliminary data.</text>
</comment>
<feature type="domain" description="NTP pyrophosphohydrolase MazG-like" evidence="1">
    <location>
        <begin position="40"/>
        <end position="99"/>
    </location>
</feature>
<dbReference type="Gene3D" id="1.10.287.1080">
    <property type="entry name" value="MazG-like"/>
    <property type="match status" value="1"/>
</dbReference>
<dbReference type="OrthoDB" id="9793483at2"/>
<dbReference type="Proteomes" id="UP000190896">
    <property type="component" value="Unassembled WGS sequence"/>
</dbReference>
<protein>
    <submittedName>
        <fullName evidence="2">Pyrophosphatase</fullName>
    </submittedName>
</protein>
<dbReference type="CDD" id="cd11530">
    <property type="entry name" value="NTP-PPase_DR2231_like"/>
    <property type="match status" value="1"/>
</dbReference>
<evidence type="ECO:0000313" key="3">
    <source>
        <dbReference type="Proteomes" id="UP000190896"/>
    </source>
</evidence>
<proteinExistence type="predicted"/>
<accession>A0A1T2KXV0</accession>
<gene>
    <name evidence="2" type="ORF">BOW51_01670</name>
</gene>
<dbReference type="Pfam" id="PF03819">
    <property type="entry name" value="MazG"/>
    <property type="match status" value="1"/>
</dbReference>
<dbReference type="AlphaFoldDB" id="A0A1T2KXV0"/>
<dbReference type="InterPro" id="IPR004518">
    <property type="entry name" value="MazG-like_dom"/>
</dbReference>
<dbReference type="EMBL" id="MPRJ01000007">
    <property type="protein sequence ID" value="OOZ37546.1"/>
    <property type="molecule type" value="Genomic_DNA"/>
</dbReference>
<evidence type="ECO:0000313" key="2">
    <source>
        <dbReference type="EMBL" id="OOZ37546.1"/>
    </source>
</evidence>
<evidence type="ECO:0000259" key="1">
    <source>
        <dbReference type="Pfam" id="PF03819"/>
    </source>
</evidence>
<keyword evidence="3" id="KW-1185">Reference proteome</keyword>
<dbReference type="RefSeq" id="WP_078485794.1">
    <property type="nucleotide sequence ID" value="NZ_MPRJ01000007.1"/>
</dbReference>
<dbReference type="InterPro" id="IPR033653">
    <property type="entry name" value="NTP-PPase_DR2231-like"/>
</dbReference>
<reference evidence="2 3" key="1">
    <citation type="submission" date="2016-11" db="EMBL/GenBank/DDBJ databases">
        <title>Mixed transmission modes and dynamic genome evolution in an obligate animal-bacterial symbiosis.</title>
        <authorList>
            <person name="Russell S.L."/>
            <person name="Corbett-Detig R.B."/>
            <person name="Cavanaugh C.M."/>
        </authorList>
    </citation>
    <scope>NUCLEOTIDE SEQUENCE [LARGE SCALE GENOMIC DNA]</scope>
    <source>
        <strain evidence="2">Se-Cadez</strain>
    </source>
</reference>
<organism evidence="2 3">
    <name type="scientific">Solemya velesiana gill symbiont</name>
    <dbReference type="NCBI Taxonomy" id="1918948"/>
    <lineage>
        <taxon>Bacteria</taxon>
        <taxon>Pseudomonadati</taxon>
        <taxon>Pseudomonadota</taxon>
        <taxon>Gammaproteobacteria</taxon>
        <taxon>sulfur-oxidizing symbionts</taxon>
    </lineage>
</organism>
<dbReference type="SUPFAM" id="SSF101386">
    <property type="entry name" value="all-alpha NTP pyrophosphatases"/>
    <property type="match status" value="1"/>
</dbReference>
<sequence>MSEQTSVSDSWESMMEAVQAFHTKHRFKENGGEEMNYRVALMTEELGEISSCVTKGKSREALAEEVADLLILVMGTAIAQDFDLNKAFWEKMEKLMQRNSRMVDGRIRVSEFRDM</sequence>